<evidence type="ECO:0000313" key="1">
    <source>
        <dbReference type="EMBL" id="QIX22382.1"/>
    </source>
</evidence>
<name>A0A6H0ZNF5_9HYPH</name>
<accession>A0A6H0ZNF5</accession>
<reference evidence="1 2" key="1">
    <citation type="submission" date="2020-04" db="EMBL/GenBank/DDBJ databases">
        <title>FDA dAtabase for Regulatory Grade micrObial Sequences (FDA-ARGOS): Supporting development and validation of Infectious Disease Dx tests.</title>
        <authorList>
            <person name="Sciortino C."/>
            <person name="Tallon L."/>
            <person name="Sadzewicz L."/>
            <person name="Vavikolanu K."/>
            <person name="Mehta A."/>
            <person name="Aluvathingal J."/>
            <person name="Nadendla S."/>
            <person name="Nandy P."/>
            <person name="Geyer C."/>
            <person name="Yan Y."/>
            <person name="Sichtig H."/>
        </authorList>
    </citation>
    <scope>NUCLEOTIDE SEQUENCE [LARGE SCALE GENOMIC DNA]</scope>
    <source>
        <strain evidence="1 2">FDAARGOS_633</strain>
    </source>
</reference>
<organism evidence="1 2">
    <name type="scientific">Agrobacterium pusense</name>
    <dbReference type="NCBI Taxonomy" id="648995"/>
    <lineage>
        <taxon>Bacteria</taxon>
        <taxon>Pseudomonadati</taxon>
        <taxon>Pseudomonadota</taxon>
        <taxon>Alphaproteobacteria</taxon>
        <taxon>Hyphomicrobiales</taxon>
        <taxon>Rhizobiaceae</taxon>
        <taxon>Rhizobium/Agrobacterium group</taxon>
        <taxon>Agrobacterium</taxon>
    </lineage>
</organism>
<evidence type="ECO:0000313" key="2">
    <source>
        <dbReference type="Proteomes" id="UP000500870"/>
    </source>
</evidence>
<protein>
    <submittedName>
        <fullName evidence="1">DUF3800 domain-containing protein</fullName>
    </submittedName>
</protein>
<dbReference type="Pfam" id="PF12686">
    <property type="entry name" value="DUF3800"/>
    <property type="match status" value="1"/>
</dbReference>
<dbReference type="RefSeq" id="WP_177319267.1">
    <property type="nucleotide sequence ID" value="NZ_CP050898.1"/>
</dbReference>
<dbReference type="EMBL" id="CP050898">
    <property type="protein sequence ID" value="QIX22382.1"/>
    <property type="molecule type" value="Genomic_DNA"/>
</dbReference>
<proteinExistence type="predicted"/>
<dbReference type="Proteomes" id="UP000500870">
    <property type="component" value="Chromosome 1"/>
</dbReference>
<dbReference type="InterPro" id="IPR024524">
    <property type="entry name" value="DUF3800"/>
</dbReference>
<sequence>MYFTDESSQTADTYLAVGGLAVPRPYIAGIVADLEAIKAEHGKTGEVKWKGAKFKGGVVHRAFIDKLFELIAANRVHIHLRFSRMSDYDHKLSGERRRIDTVSKAFYQLLLHRAVGMYNEKCEIDIVADDGHCTALLPGMVKALHTDERRKYDRGYHPTVRSIVQRSSAAEPMLQLLDVTLGALSSFRNDRHNDGETGPIKKELAEYAFKKTGWASIDGNCPAGHRECVRWNARPLIKLKAG</sequence>
<dbReference type="AlphaFoldDB" id="A0A6H0ZNF5"/>
<gene>
    <name evidence="1" type="ORF">FOB41_15125</name>
</gene>